<keyword evidence="8 9" id="KW-0460">Magnesium</keyword>
<comment type="subcellular location">
    <subcellularLocation>
        <location evidence="9">Cytoplasm</location>
    </subcellularLocation>
</comment>
<dbReference type="Proteomes" id="UP000198994">
    <property type="component" value="Unassembled WGS sequence"/>
</dbReference>
<dbReference type="OrthoDB" id="9802453at2"/>
<feature type="site" description="Transition state stabilizer" evidence="9">
    <location>
        <position position="176"/>
    </location>
</feature>
<evidence type="ECO:0000313" key="11">
    <source>
        <dbReference type="EMBL" id="SDF31607.1"/>
    </source>
</evidence>
<evidence type="ECO:0000256" key="2">
    <source>
        <dbReference type="ARBA" id="ARBA00022490"/>
    </source>
</evidence>
<comment type="subunit">
    <text evidence="9">Homodimer.</text>
</comment>
<dbReference type="EC" id="2.7.2.1" evidence="9"/>
<organism evidence="11 12">
    <name type="scientific">Salipiger thiooxidans</name>
    <dbReference type="NCBI Taxonomy" id="282683"/>
    <lineage>
        <taxon>Bacteria</taxon>
        <taxon>Pseudomonadati</taxon>
        <taxon>Pseudomonadota</taxon>
        <taxon>Alphaproteobacteria</taxon>
        <taxon>Rhodobacterales</taxon>
        <taxon>Roseobacteraceae</taxon>
        <taxon>Salipiger</taxon>
    </lineage>
</organism>
<evidence type="ECO:0000256" key="10">
    <source>
        <dbReference type="RuleBase" id="RU003835"/>
    </source>
</evidence>
<dbReference type="HAMAP" id="MF_00020">
    <property type="entry name" value="Acetate_kinase"/>
    <property type="match status" value="1"/>
</dbReference>
<feature type="binding site" evidence="9">
    <location>
        <begin position="322"/>
        <end position="326"/>
    </location>
    <ligand>
        <name>ATP</name>
        <dbReference type="ChEBI" id="CHEBI:30616"/>
    </ligand>
</feature>
<comment type="cofactor">
    <cofactor evidence="9">
        <name>Mg(2+)</name>
        <dbReference type="ChEBI" id="CHEBI:18420"/>
    </cofactor>
    <cofactor evidence="9">
        <name>Mn(2+)</name>
        <dbReference type="ChEBI" id="CHEBI:29035"/>
    </cofactor>
    <text evidence="9">Mg(2+). Can also accept Mn(2+).</text>
</comment>
<comment type="catalytic activity">
    <reaction evidence="9">
        <text>acetate + ATP = acetyl phosphate + ADP</text>
        <dbReference type="Rhea" id="RHEA:11352"/>
        <dbReference type="ChEBI" id="CHEBI:22191"/>
        <dbReference type="ChEBI" id="CHEBI:30089"/>
        <dbReference type="ChEBI" id="CHEBI:30616"/>
        <dbReference type="ChEBI" id="CHEBI:456216"/>
        <dbReference type="EC" id="2.7.2.1"/>
    </reaction>
</comment>
<comment type="similarity">
    <text evidence="1 9 10">Belongs to the acetokinase family.</text>
</comment>
<dbReference type="GO" id="GO:0008776">
    <property type="term" value="F:acetate kinase activity"/>
    <property type="evidence" value="ECO:0007669"/>
    <property type="project" value="UniProtKB-UniRule"/>
</dbReference>
<dbReference type="PRINTS" id="PR00471">
    <property type="entry name" value="ACETATEKNASE"/>
</dbReference>
<dbReference type="GO" id="GO:0006085">
    <property type="term" value="P:acetyl-CoA biosynthetic process"/>
    <property type="evidence" value="ECO:0007669"/>
    <property type="project" value="UniProtKB-UniRule"/>
</dbReference>
<dbReference type="GO" id="GO:0005524">
    <property type="term" value="F:ATP binding"/>
    <property type="evidence" value="ECO:0007669"/>
    <property type="project" value="UniProtKB-KW"/>
</dbReference>
<dbReference type="InterPro" id="IPR004372">
    <property type="entry name" value="Ac/propionate_kinase"/>
</dbReference>
<dbReference type="PIRSF" id="PIRSF000722">
    <property type="entry name" value="Acetate_prop_kin"/>
    <property type="match status" value="1"/>
</dbReference>
<protein>
    <recommendedName>
        <fullName evidence="9">Acetate kinase</fullName>
        <ecNumber evidence="9">2.7.2.1</ecNumber>
    </recommendedName>
    <alternativeName>
        <fullName evidence="9">Acetokinase</fullName>
    </alternativeName>
</protein>
<proteinExistence type="inferred from homology"/>
<dbReference type="Pfam" id="PF00871">
    <property type="entry name" value="Acetate_kinase"/>
    <property type="match status" value="1"/>
</dbReference>
<comment type="pathway">
    <text evidence="9">Metabolic intermediate biosynthesis; acetyl-CoA biosynthesis; acetyl-CoA from acetate: step 1/2.</text>
</comment>
<feature type="active site" description="Proton donor/acceptor" evidence="9">
    <location>
        <position position="145"/>
    </location>
</feature>
<dbReference type="GO" id="GO:0006083">
    <property type="term" value="P:acetate metabolic process"/>
    <property type="evidence" value="ECO:0007669"/>
    <property type="project" value="TreeGrafter"/>
</dbReference>
<feature type="binding site" evidence="9">
    <location>
        <position position="358"/>
    </location>
    <ligand>
        <name>Mg(2+)</name>
        <dbReference type="ChEBI" id="CHEBI:18420"/>
    </ligand>
</feature>
<evidence type="ECO:0000256" key="3">
    <source>
        <dbReference type="ARBA" id="ARBA00022679"/>
    </source>
</evidence>
<feature type="site" description="Transition state stabilizer" evidence="9">
    <location>
        <position position="236"/>
    </location>
</feature>
<feature type="binding site" evidence="9">
    <location>
        <position position="9"/>
    </location>
    <ligand>
        <name>Mg(2+)</name>
        <dbReference type="ChEBI" id="CHEBI:18420"/>
    </ligand>
</feature>
<dbReference type="PROSITE" id="PS01076">
    <property type="entry name" value="ACETATE_KINASE_2"/>
    <property type="match status" value="1"/>
</dbReference>
<name>A0A1G7K371_9RHOB</name>
<keyword evidence="12" id="KW-1185">Reference proteome</keyword>
<keyword evidence="7 9" id="KW-0067">ATP-binding</keyword>
<dbReference type="InterPro" id="IPR043129">
    <property type="entry name" value="ATPase_NBD"/>
</dbReference>
<dbReference type="SUPFAM" id="SSF53067">
    <property type="entry name" value="Actin-like ATPase domain"/>
    <property type="match status" value="2"/>
</dbReference>
<evidence type="ECO:0000256" key="4">
    <source>
        <dbReference type="ARBA" id="ARBA00022723"/>
    </source>
</evidence>
<feature type="binding site" evidence="9">
    <location>
        <position position="16"/>
    </location>
    <ligand>
        <name>ATP</name>
        <dbReference type="ChEBI" id="CHEBI:30616"/>
    </ligand>
</feature>
<evidence type="ECO:0000313" key="12">
    <source>
        <dbReference type="Proteomes" id="UP000198994"/>
    </source>
</evidence>
<dbReference type="PANTHER" id="PTHR21060:SF21">
    <property type="entry name" value="ACETATE KINASE"/>
    <property type="match status" value="1"/>
</dbReference>
<dbReference type="GO" id="GO:0000287">
    <property type="term" value="F:magnesium ion binding"/>
    <property type="evidence" value="ECO:0007669"/>
    <property type="project" value="UniProtKB-UniRule"/>
</dbReference>
<evidence type="ECO:0000256" key="5">
    <source>
        <dbReference type="ARBA" id="ARBA00022741"/>
    </source>
</evidence>
<accession>A0A1G7K371</accession>
<dbReference type="STRING" id="282683.SAMN04488105_11716"/>
<feature type="binding site" evidence="9">
    <location>
        <position position="88"/>
    </location>
    <ligand>
        <name>substrate</name>
    </ligand>
</feature>
<dbReference type="UniPathway" id="UPA00340">
    <property type="reaction ID" value="UER00458"/>
</dbReference>
<comment type="function">
    <text evidence="9">Catalyzes the formation of acetyl phosphate from acetate and ATP. Can also catalyze the reverse reaction.</text>
</comment>
<dbReference type="GO" id="GO:0005829">
    <property type="term" value="C:cytosol"/>
    <property type="evidence" value="ECO:0007669"/>
    <property type="project" value="TreeGrafter"/>
</dbReference>
<sequence length="380" mass="39269">MTGAVLALNAGSSSFKFALANAGAPGTPLLWGVVDRLGTEEGVLSLKGQGGAATTPLAAPDHGAALAALLEAIETRCPGLRVTAVAHRIVHGGSAFTAPEPVTPALLEALEALVPLAPLHQPHGLRGIRTALELFPDAGHVACFDTAFHAGKPWVHDAYALPRRFYDEGIRRYGFHGLACASICRALGADGYPLAERRIAIAHLGNGCSVTAVRHGRSVSNSMGFSALEGLAMGTRCGRLDPGVLLHLMRGGMDVTALEALLYRKSGLLGLSGLSNDMRDLARSGSVAAEEAIAYFIERTVEEICRAAGVMGGLDAVVFSGGIGENAADIRAAVMARLAFLPGAEGAGLEMLVRPADEEAELLRTAAGLRAAEQGHPAAR</sequence>
<dbReference type="AlphaFoldDB" id="A0A1G7K371"/>
<keyword evidence="2 9" id="KW-0963">Cytoplasm</keyword>
<keyword evidence="6 9" id="KW-0418">Kinase</keyword>
<evidence type="ECO:0000256" key="1">
    <source>
        <dbReference type="ARBA" id="ARBA00008748"/>
    </source>
</evidence>
<keyword evidence="5 9" id="KW-0547">Nucleotide-binding</keyword>
<feature type="binding site" evidence="9">
    <location>
        <begin position="277"/>
        <end position="279"/>
    </location>
    <ligand>
        <name>ATP</name>
        <dbReference type="ChEBI" id="CHEBI:30616"/>
    </ligand>
</feature>
<dbReference type="PANTHER" id="PTHR21060">
    <property type="entry name" value="ACETATE KINASE"/>
    <property type="match status" value="1"/>
</dbReference>
<evidence type="ECO:0000256" key="6">
    <source>
        <dbReference type="ARBA" id="ARBA00022777"/>
    </source>
</evidence>
<dbReference type="EMBL" id="FNAV01000017">
    <property type="protein sequence ID" value="SDF31607.1"/>
    <property type="molecule type" value="Genomic_DNA"/>
</dbReference>
<dbReference type="RefSeq" id="WP_089962877.1">
    <property type="nucleotide sequence ID" value="NZ_FNAV01000017.1"/>
</dbReference>
<dbReference type="InterPro" id="IPR023865">
    <property type="entry name" value="Aliphatic_acid_kinase_CS"/>
</dbReference>
<feature type="binding site" evidence="9">
    <location>
        <begin position="203"/>
        <end position="207"/>
    </location>
    <ligand>
        <name>ATP</name>
        <dbReference type="ChEBI" id="CHEBI:30616"/>
    </ligand>
</feature>
<keyword evidence="4 9" id="KW-0479">Metal-binding</keyword>
<dbReference type="PROSITE" id="PS01075">
    <property type="entry name" value="ACETATE_KINASE_1"/>
    <property type="match status" value="1"/>
</dbReference>
<evidence type="ECO:0000256" key="9">
    <source>
        <dbReference type="HAMAP-Rule" id="MF_00020"/>
    </source>
</evidence>
<reference evidence="12" key="1">
    <citation type="submission" date="2016-10" db="EMBL/GenBank/DDBJ databases">
        <authorList>
            <person name="Varghese N."/>
            <person name="Submissions S."/>
        </authorList>
    </citation>
    <scope>NUCLEOTIDE SEQUENCE [LARGE SCALE GENOMIC DNA]</scope>
    <source>
        <strain evidence="12">DSM 10146</strain>
    </source>
</reference>
<gene>
    <name evidence="9" type="primary">ackA</name>
    <name evidence="11" type="ORF">SAMN04488105_11716</name>
</gene>
<dbReference type="InterPro" id="IPR000890">
    <property type="entry name" value="Aliphatic_acid_kin_short-chain"/>
</dbReference>
<evidence type="ECO:0000256" key="8">
    <source>
        <dbReference type="ARBA" id="ARBA00022842"/>
    </source>
</evidence>
<evidence type="ECO:0000256" key="7">
    <source>
        <dbReference type="ARBA" id="ARBA00022840"/>
    </source>
</evidence>
<dbReference type="Gene3D" id="3.30.420.40">
    <property type="match status" value="2"/>
</dbReference>
<keyword evidence="3 9" id="KW-0808">Transferase</keyword>